<dbReference type="Proteomes" id="UP000283630">
    <property type="component" value="Unassembled WGS sequence"/>
</dbReference>
<sequence length="191" mass="22966">MNTLRNFFERMKEKFSGEEFHYAEKELMHFWGKVERTLEILEIWFGNFNSPNQDVTELKEYYDNMRGEFNQNVLENVDNLTNALYEMENYIFNHPDDIKPGGAFIKLLFDIENMDKDNPDYWGKDKRKLIIALCNTYEKNEKTLFLFERLGIDGFFVKFVYFDCEEIRICEFQICHMSLGKIHLDGQDLNL</sequence>
<accession>A0A412MIL8</accession>
<organism evidence="1 2">
    <name type="scientific">Dorea formicigenerans</name>
    <dbReference type="NCBI Taxonomy" id="39486"/>
    <lineage>
        <taxon>Bacteria</taxon>
        <taxon>Bacillati</taxon>
        <taxon>Bacillota</taxon>
        <taxon>Clostridia</taxon>
        <taxon>Lachnospirales</taxon>
        <taxon>Lachnospiraceae</taxon>
        <taxon>Dorea</taxon>
    </lineage>
</organism>
<dbReference type="RefSeq" id="WP_117910150.1">
    <property type="nucleotide sequence ID" value="NZ_QRWH01000001.1"/>
</dbReference>
<dbReference type="AlphaFoldDB" id="A0A412MIL8"/>
<name>A0A412MIL8_9FIRM</name>
<evidence type="ECO:0000313" key="2">
    <source>
        <dbReference type="Proteomes" id="UP000283630"/>
    </source>
</evidence>
<comment type="caution">
    <text evidence="1">The sequence shown here is derived from an EMBL/GenBank/DDBJ whole genome shotgun (WGS) entry which is preliminary data.</text>
</comment>
<protein>
    <submittedName>
        <fullName evidence="1">Uncharacterized protein</fullName>
    </submittedName>
</protein>
<reference evidence="1 2" key="1">
    <citation type="submission" date="2018-08" db="EMBL/GenBank/DDBJ databases">
        <title>A genome reference for cultivated species of the human gut microbiota.</title>
        <authorList>
            <person name="Zou Y."/>
            <person name="Xue W."/>
            <person name="Luo G."/>
        </authorList>
    </citation>
    <scope>NUCLEOTIDE SEQUENCE [LARGE SCALE GENOMIC DNA]</scope>
    <source>
        <strain evidence="1 2">AF19-4AC</strain>
    </source>
</reference>
<proteinExistence type="predicted"/>
<evidence type="ECO:0000313" key="1">
    <source>
        <dbReference type="EMBL" id="RGT12327.1"/>
    </source>
</evidence>
<gene>
    <name evidence="1" type="ORF">DWX53_01930</name>
</gene>
<dbReference type="EMBL" id="QRWH01000001">
    <property type="protein sequence ID" value="RGT12327.1"/>
    <property type="molecule type" value="Genomic_DNA"/>
</dbReference>